<comment type="catalytic activity">
    <reaction evidence="10 11">
        <text>an acyl-CoA + a 1,2-diacyl-sn-glycerol = a triacyl-sn-glycerol + CoA</text>
        <dbReference type="Rhea" id="RHEA:10868"/>
        <dbReference type="ChEBI" id="CHEBI:17815"/>
        <dbReference type="ChEBI" id="CHEBI:57287"/>
        <dbReference type="ChEBI" id="CHEBI:58342"/>
        <dbReference type="ChEBI" id="CHEBI:64615"/>
        <dbReference type="EC" id="2.3.1.20"/>
    </reaction>
</comment>
<dbReference type="InterPro" id="IPR004255">
    <property type="entry name" value="O-acyltransferase_WSD1_N"/>
</dbReference>
<evidence type="ECO:0000256" key="8">
    <source>
        <dbReference type="ARBA" id="ARBA00023098"/>
    </source>
</evidence>
<evidence type="ECO:0000256" key="6">
    <source>
        <dbReference type="ARBA" id="ARBA00022679"/>
    </source>
</evidence>
<dbReference type="Pfam" id="PF06974">
    <property type="entry name" value="WS_DGAT_C"/>
    <property type="match status" value="1"/>
</dbReference>
<evidence type="ECO:0000256" key="7">
    <source>
        <dbReference type="ARBA" id="ARBA00022798"/>
    </source>
</evidence>
<dbReference type="NCBIfam" id="TIGR02946">
    <property type="entry name" value="acyl_WS_DGAT"/>
    <property type="match status" value="1"/>
</dbReference>
<keyword evidence="6 11" id="KW-0808">Transferase</keyword>
<dbReference type="SUPFAM" id="SSF52777">
    <property type="entry name" value="CoA-dependent acyltransferases"/>
    <property type="match status" value="1"/>
</dbReference>
<dbReference type="EC" id="2.3.1.20" evidence="4 11"/>
<evidence type="ECO:0000256" key="1">
    <source>
        <dbReference type="ARBA" id="ARBA00004771"/>
    </source>
</evidence>
<dbReference type="Proteomes" id="UP001499924">
    <property type="component" value="Unassembled WGS sequence"/>
</dbReference>
<dbReference type="InterPro" id="IPR014292">
    <property type="entry name" value="Acyl_transf_WS/DGAT"/>
</dbReference>
<dbReference type="Pfam" id="PF03007">
    <property type="entry name" value="WS_DGAT_cat"/>
    <property type="match status" value="1"/>
</dbReference>
<comment type="pathway">
    <text evidence="2">Lipid metabolism.</text>
</comment>
<dbReference type="PANTHER" id="PTHR31650">
    <property type="entry name" value="O-ACYLTRANSFERASE (WSD1-LIKE) FAMILY PROTEIN"/>
    <property type="match status" value="1"/>
</dbReference>
<feature type="compositionally biased region" description="Low complexity" evidence="12">
    <location>
        <begin position="468"/>
        <end position="516"/>
    </location>
</feature>
<protein>
    <recommendedName>
        <fullName evidence="4 11">Diacylglycerol O-acyltransferase</fullName>
        <ecNumber evidence="4 11">2.3.1.20</ecNumber>
    </recommendedName>
</protein>
<keyword evidence="5 11" id="KW-0444">Lipid biosynthesis</keyword>
<feature type="domain" description="O-acyltransferase WSD1 C-terminal" evidence="14">
    <location>
        <begin position="313"/>
        <end position="457"/>
    </location>
</feature>
<comment type="caution">
    <text evidence="15">The sequence shown here is derived from an EMBL/GenBank/DDBJ whole genome shotgun (WGS) entry which is preliminary data.</text>
</comment>
<evidence type="ECO:0000256" key="5">
    <source>
        <dbReference type="ARBA" id="ARBA00022516"/>
    </source>
</evidence>
<evidence type="ECO:0000256" key="2">
    <source>
        <dbReference type="ARBA" id="ARBA00005189"/>
    </source>
</evidence>
<dbReference type="InterPro" id="IPR009721">
    <property type="entry name" value="O-acyltransferase_WSD1_C"/>
</dbReference>
<dbReference type="PANTHER" id="PTHR31650:SF1">
    <property type="entry name" value="WAX ESTER SYNTHASE_DIACYLGLYCEROL ACYLTRANSFERASE 4-RELATED"/>
    <property type="match status" value="1"/>
</dbReference>
<name>A0ABP6PPW9_9ACTN</name>
<evidence type="ECO:0000256" key="4">
    <source>
        <dbReference type="ARBA" id="ARBA00013244"/>
    </source>
</evidence>
<proteinExistence type="inferred from homology"/>
<comment type="pathway">
    <text evidence="1 11">Glycerolipid metabolism; triacylglycerol biosynthesis.</text>
</comment>
<evidence type="ECO:0000256" key="12">
    <source>
        <dbReference type="SAM" id="MobiDB-lite"/>
    </source>
</evidence>
<keyword evidence="9 11" id="KW-0012">Acyltransferase</keyword>
<evidence type="ECO:0000256" key="11">
    <source>
        <dbReference type="RuleBase" id="RU361241"/>
    </source>
</evidence>
<reference evidence="16" key="1">
    <citation type="journal article" date="2019" name="Int. J. Syst. Evol. Microbiol.">
        <title>The Global Catalogue of Microorganisms (GCM) 10K type strain sequencing project: providing services to taxonomists for standard genome sequencing and annotation.</title>
        <authorList>
            <consortium name="The Broad Institute Genomics Platform"/>
            <consortium name="The Broad Institute Genome Sequencing Center for Infectious Disease"/>
            <person name="Wu L."/>
            <person name="Ma J."/>
        </authorList>
    </citation>
    <scope>NUCLEOTIDE SEQUENCE [LARGE SCALE GENOMIC DNA]</scope>
    <source>
        <strain evidence="16">JCM 15614</strain>
    </source>
</reference>
<evidence type="ECO:0000256" key="3">
    <source>
        <dbReference type="ARBA" id="ARBA00009587"/>
    </source>
</evidence>
<keyword evidence="7 11" id="KW-0319">Glycerol metabolism</keyword>
<evidence type="ECO:0000313" key="16">
    <source>
        <dbReference type="Proteomes" id="UP001499924"/>
    </source>
</evidence>
<feature type="domain" description="O-acyltransferase WSD1-like N-terminal" evidence="13">
    <location>
        <begin position="4"/>
        <end position="269"/>
    </location>
</feature>
<dbReference type="InterPro" id="IPR023213">
    <property type="entry name" value="CAT-like_dom_sf"/>
</dbReference>
<evidence type="ECO:0000313" key="15">
    <source>
        <dbReference type="EMBL" id="GAA3185703.1"/>
    </source>
</evidence>
<keyword evidence="8 11" id="KW-0443">Lipid metabolism</keyword>
<evidence type="ECO:0000259" key="13">
    <source>
        <dbReference type="Pfam" id="PF03007"/>
    </source>
</evidence>
<feature type="compositionally biased region" description="Basic residues" evidence="12">
    <location>
        <begin position="517"/>
        <end position="533"/>
    </location>
</feature>
<evidence type="ECO:0000256" key="9">
    <source>
        <dbReference type="ARBA" id="ARBA00023315"/>
    </source>
</evidence>
<accession>A0ABP6PPW9</accession>
<feature type="compositionally biased region" description="Low complexity" evidence="12">
    <location>
        <begin position="534"/>
        <end position="562"/>
    </location>
</feature>
<dbReference type="EMBL" id="BAAAVV010000023">
    <property type="protein sequence ID" value="GAA3185703.1"/>
    <property type="molecule type" value="Genomic_DNA"/>
</dbReference>
<dbReference type="InterPro" id="IPR045034">
    <property type="entry name" value="O-acyltransferase_WSD1-like"/>
</dbReference>
<dbReference type="Gene3D" id="3.30.559.10">
    <property type="entry name" value="Chloramphenicol acetyltransferase-like domain"/>
    <property type="match status" value="1"/>
</dbReference>
<gene>
    <name evidence="15" type="ORF">GCM10010531_44900</name>
</gene>
<feature type="region of interest" description="Disordered" evidence="12">
    <location>
        <begin position="465"/>
        <end position="562"/>
    </location>
</feature>
<organism evidence="15 16">
    <name type="scientific">Blastococcus jejuensis</name>
    <dbReference type="NCBI Taxonomy" id="351224"/>
    <lineage>
        <taxon>Bacteria</taxon>
        <taxon>Bacillati</taxon>
        <taxon>Actinomycetota</taxon>
        <taxon>Actinomycetes</taxon>
        <taxon>Geodermatophilales</taxon>
        <taxon>Geodermatophilaceae</taxon>
        <taxon>Blastococcus</taxon>
    </lineage>
</organism>
<evidence type="ECO:0000259" key="14">
    <source>
        <dbReference type="Pfam" id="PF06974"/>
    </source>
</evidence>
<evidence type="ECO:0000256" key="10">
    <source>
        <dbReference type="ARBA" id="ARBA00048109"/>
    </source>
</evidence>
<comment type="similarity">
    <text evidence="3 11">Belongs to the long-chain O-acyltransferase family.</text>
</comment>
<sequence>MDRMSALDAGFFFAESENTPMHVGSVAVFDGPPPSYGDVVRLLLSKLPLVPRYRQRVRPVPMQLGRPLWVDDPHFQILYHVRHTAVPGPGSDEQLRNLAGRVLGQRLDMAKPLWELWLVEGLADNRWAIISKVHHCMVDGIAGTDLMQLMFDLEPDAKHEEPKSWTPRRNPSTLSIVAESVAETITHPLAQLSSLPSVGSAVRAAKELAEQGKTAAQTVPSLAKQAVTPTARSLNGPIGPHRRWAWTAGKFEEFKSVRTALGGTVNDVVLAAITGGFRDLLQARGELSSEKLVVRSMVPVSVRRPGERNVQDNRVSAVFVDLPVGLPDPKDRLASIRGQMDEYKKTMQAVDARSIIAMGDFVAPTLLSLGVRAALQAGQFWCQAVTTNVPGPRIPLYVLGKRMVSAHAYVPIAGGTRCSIGIFSYLNTMTFGINADFDAFPDIDVLSNGIRRGLDELMAIAGADKAAEQAAEPAEPEPAKATPAKATPAKATPAKATPAKATPAKATPAKATPAKATRARKQTAAKAPAKKAPAKTAAARTTAAKTAPAKTTAAKKTTAAAR</sequence>
<keyword evidence="16" id="KW-1185">Reference proteome</keyword>